<sequence>MSERVQARWLTTEQQQIWRTFLLGVARIQEHLDADLRRHGLDLAEYEILVCLEESEGRRLRMSELAEAVHQSRSRLTHTVSRMERRGLVARVSCPEDRRGVWAQLTDAGFELLRSAAPSHVESVREVFVEAVDPDDFAALGRAFGRVLSVGRESAD</sequence>
<feature type="domain" description="HTH marR-type" evidence="1">
    <location>
        <begin position="1"/>
        <end position="149"/>
    </location>
</feature>
<evidence type="ECO:0000313" key="3">
    <source>
        <dbReference type="Proteomes" id="UP000435304"/>
    </source>
</evidence>
<dbReference type="Proteomes" id="UP000435304">
    <property type="component" value="Unassembled WGS sequence"/>
</dbReference>
<evidence type="ECO:0000313" key="2">
    <source>
        <dbReference type="EMBL" id="MVA77680.1"/>
    </source>
</evidence>
<protein>
    <submittedName>
        <fullName evidence="2">MarR family transcriptional regulator</fullName>
    </submittedName>
</protein>
<dbReference type="InterPro" id="IPR036390">
    <property type="entry name" value="WH_DNA-bd_sf"/>
</dbReference>
<keyword evidence="3" id="KW-1185">Reference proteome</keyword>
<dbReference type="PROSITE" id="PS50995">
    <property type="entry name" value="HTH_MARR_2"/>
    <property type="match status" value="1"/>
</dbReference>
<dbReference type="InterPro" id="IPR039422">
    <property type="entry name" value="MarR/SlyA-like"/>
</dbReference>
<dbReference type="PRINTS" id="PR00598">
    <property type="entry name" value="HTHMARR"/>
</dbReference>
<dbReference type="GO" id="GO:0006950">
    <property type="term" value="P:response to stress"/>
    <property type="evidence" value="ECO:0007669"/>
    <property type="project" value="TreeGrafter"/>
</dbReference>
<dbReference type="EMBL" id="WPCU01000010">
    <property type="protein sequence ID" value="MVA77680.1"/>
    <property type="molecule type" value="Genomic_DNA"/>
</dbReference>
<dbReference type="AlphaFoldDB" id="A0A6A9V235"/>
<dbReference type="InterPro" id="IPR036388">
    <property type="entry name" value="WH-like_DNA-bd_sf"/>
</dbReference>
<dbReference type="SMART" id="SM00347">
    <property type="entry name" value="HTH_MARR"/>
    <property type="match status" value="1"/>
</dbReference>
<dbReference type="InterPro" id="IPR000835">
    <property type="entry name" value="HTH_MarR-typ"/>
</dbReference>
<dbReference type="RefSeq" id="WP_331715000.1">
    <property type="nucleotide sequence ID" value="NZ_WPCU01000010.1"/>
</dbReference>
<dbReference type="Gene3D" id="1.10.10.10">
    <property type="entry name" value="Winged helix-like DNA-binding domain superfamily/Winged helix DNA-binding domain"/>
    <property type="match status" value="1"/>
</dbReference>
<dbReference type="PANTHER" id="PTHR33164:SF99">
    <property type="entry name" value="MARR FAMILY REGULATORY PROTEIN"/>
    <property type="match status" value="1"/>
</dbReference>
<reference evidence="2 3" key="1">
    <citation type="submission" date="2019-12" db="EMBL/GenBank/DDBJ databases">
        <title>Auraticoccus cholistani sp. nov., an actinomycete isolated from soil of Cholistan desert.</title>
        <authorList>
            <person name="Cheema M.T."/>
        </authorList>
    </citation>
    <scope>NUCLEOTIDE SEQUENCE [LARGE SCALE GENOMIC DNA]</scope>
    <source>
        <strain evidence="2 3">F435</strain>
    </source>
</reference>
<dbReference type="GO" id="GO:0003700">
    <property type="term" value="F:DNA-binding transcription factor activity"/>
    <property type="evidence" value="ECO:0007669"/>
    <property type="project" value="InterPro"/>
</dbReference>
<evidence type="ECO:0000259" key="1">
    <source>
        <dbReference type="PROSITE" id="PS50995"/>
    </source>
</evidence>
<dbReference type="SUPFAM" id="SSF46785">
    <property type="entry name" value="Winged helix' DNA-binding domain"/>
    <property type="match status" value="1"/>
</dbReference>
<accession>A0A6A9V235</accession>
<gene>
    <name evidence="2" type="ORF">GC722_16895</name>
</gene>
<dbReference type="Pfam" id="PF01047">
    <property type="entry name" value="MarR"/>
    <property type="match status" value="1"/>
</dbReference>
<organism evidence="2 3">
    <name type="scientific">Auraticoccus cholistanensis</name>
    <dbReference type="NCBI Taxonomy" id="2656650"/>
    <lineage>
        <taxon>Bacteria</taxon>
        <taxon>Bacillati</taxon>
        <taxon>Actinomycetota</taxon>
        <taxon>Actinomycetes</taxon>
        <taxon>Propionibacteriales</taxon>
        <taxon>Propionibacteriaceae</taxon>
        <taxon>Auraticoccus</taxon>
    </lineage>
</organism>
<name>A0A6A9V235_9ACTN</name>
<comment type="caution">
    <text evidence="2">The sequence shown here is derived from an EMBL/GenBank/DDBJ whole genome shotgun (WGS) entry which is preliminary data.</text>
</comment>
<dbReference type="PANTHER" id="PTHR33164">
    <property type="entry name" value="TRANSCRIPTIONAL REGULATOR, MARR FAMILY"/>
    <property type="match status" value="1"/>
</dbReference>
<proteinExistence type="predicted"/>